<name>A0ACC1HZJ9_9FUNG</name>
<protein>
    <submittedName>
        <fullName evidence="1">Something about silencing protein 10</fullName>
    </submittedName>
</protein>
<proteinExistence type="predicted"/>
<dbReference type="Proteomes" id="UP001145114">
    <property type="component" value="Unassembled WGS sequence"/>
</dbReference>
<gene>
    <name evidence="1" type="primary">SAS10</name>
    <name evidence="1" type="ORF">EV182_001172</name>
</gene>
<sequence length="667" mass="75405">MGRRKENKGKNGVRETSEHDKSGAKIKAINTWDDIEHDPIDRFHEGRDKVLLDYDEALQKEDSDSEEEVFGIQGGDSSDYTEEEEEDEVDSANNEDSESDGGFFEKDDEKEEIGKGASWGRDKSAYYDADVLLETDDEQAEKEEEIEARKLQKEHLGDMNEKDFADDLDEIMEGEGIDGQEGNAGRLVLSVDDADSKLDIDDVALDFAASVDLSREKWARFSKLSAKERRKILKAESPELLSLVSEAKILWDVVKTELEPKVAKCREMSILPSEFPACALLEAKYQLTMAFLSNVAFYLTLKATEPSLRGGERIQDHPVISVLVNIRQKLQAIGSLETKLPEAFAALERRLGGIEMGSEIGADSMGSESELSEVAEQAPPKKTAVAERNKREKREKHRVIPEANLYEENYHELQTAVKKASAKSTRKRPGKRKLEEAVGNGFDDEFGELSELDEVDHDDKLKARRSLRHYATRIMQSTNKKDRQGRLSGDQDVPYKDPDAGRFRLDTKSIERISEDAKKRGTKLGSDDGDSDDGGDDLPDLDKLDDDEAFYQKVKLASRANKKLKAKKFAQDREAEWKTVLEQNLLEEQALPDDEKRKINYQIMKNKGLIPKRSKEQRNPRVKRRRRYEKAQKKLGSQGRKPKVLTGNYGGEETGIKARLSRSVKLG</sequence>
<organism evidence="1 2">
    <name type="scientific">Spiromyces aspiralis</name>
    <dbReference type="NCBI Taxonomy" id="68401"/>
    <lineage>
        <taxon>Eukaryota</taxon>
        <taxon>Fungi</taxon>
        <taxon>Fungi incertae sedis</taxon>
        <taxon>Zoopagomycota</taxon>
        <taxon>Kickxellomycotina</taxon>
        <taxon>Kickxellomycetes</taxon>
        <taxon>Kickxellales</taxon>
        <taxon>Kickxellaceae</taxon>
        <taxon>Spiromyces</taxon>
    </lineage>
</organism>
<evidence type="ECO:0000313" key="1">
    <source>
        <dbReference type="EMBL" id="KAJ1679864.1"/>
    </source>
</evidence>
<comment type="caution">
    <text evidence="1">The sequence shown here is derived from an EMBL/GenBank/DDBJ whole genome shotgun (WGS) entry which is preliminary data.</text>
</comment>
<accession>A0ACC1HZJ9</accession>
<evidence type="ECO:0000313" key="2">
    <source>
        <dbReference type="Proteomes" id="UP001145114"/>
    </source>
</evidence>
<keyword evidence="2" id="KW-1185">Reference proteome</keyword>
<dbReference type="EMBL" id="JAMZIH010000142">
    <property type="protein sequence ID" value="KAJ1679864.1"/>
    <property type="molecule type" value="Genomic_DNA"/>
</dbReference>
<reference evidence="1" key="1">
    <citation type="submission" date="2022-06" db="EMBL/GenBank/DDBJ databases">
        <title>Phylogenomic reconstructions and comparative analyses of Kickxellomycotina fungi.</title>
        <authorList>
            <person name="Reynolds N.K."/>
            <person name="Stajich J.E."/>
            <person name="Barry K."/>
            <person name="Grigoriev I.V."/>
            <person name="Crous P."/>
            <person name="Smith M.E."/>
        </authorList>
    </citation>
    <scope>NUCLEOTIDE SEQUENCE</scope>
    <source>
        <strain evidence="1">RSA 2271</strain>
    </source>
</reference>